<feature type="region of interest" description="Disordered" evidence="1">
    <location>
        <begin position="201"/>
        <end position="223"/>
    </location>
</feature>
<evidence type="ECO:0000256" key="1">
    <source>
        <dbReference type="SAM" id="MobiDB-lite"/>
    </source>
</evidence>
<dbReference type="Proteomes" id="UP001310594">
    <property type="component" value="Unassembled WGS sequence"/>
</dbReference>
<comment type="caution">
    <text evidence="2">The sequence shown here is derived from an EMBL/GenBank/DDBJ whole genome shotgun (WGS) entry which is preliminary data.</text>
</comment>
<dbReference type="AlphaFoldDB" id="A0AAN8A2L8"/>
<sequence>MLSEEASLGQGTSTADAVNNNNLPAPPPNRQSSHPPTGANEQPGQLTGEPEVSSTGRPLSRASPQRQGSSRENDMQRSSTPPEGGSIRYTRTGRVSKATKGQRVHQCEECGKLYTRAEHLRLRALILPRRPPRTAQRATVSSVLYCTSRKNFRLTLPSNDPFDPPTRRASIGSTTSGHGLSGPSASAAMGQASYTNANTNTASDERLHNVPATTSQQSTASRVPERKYIPLNELNAAPRISIPAAGGLYTSQYPYGVTHEPSPPFSPTGYDSPPDEYSYASGPPYYSQPPQARARIGSTAGTYGAYGPAITTQSPVSAGSSTMYLPQQWGIDSQSPAGFPHYTSSTGSEVFGPGADSGVNFFPNHLLPIKTNGIVLRMITAEERDAIEAEDLIVPGLADRRP</sequence>
<evidence type="ECO:0008006" key="4">
    <source>
        <dbReference type="Google" id="ProtNLM"/>
    </source>
</evidence>
<feature type="region of interest" description="Disordered" evidence="1">
    <location>
        <begin position="1"/>
        <end position="103"/>
    </location>
</feature>
<feature type="compositionally biased region" description="Polar residues" evidence="1">
    <location>
        <begin position="52"/>
        <end position="68"/>
    </location>
</feature>
<evidence type="ECO:0000313" key="2">
    <source>
        <dbReference type="EMBL" id="KAK5698937.1"/>
    </source>
</evidence>
<organism evidence="2 3">
    <name type="scientific">Elasticomyces elasticus</name>
    <dbReference type="NCBI Taxonomy" id="574655"/>
    <lineage>
        <taxon>Eukaryota</taxon>
        <taxon>Fungi</taxon>
        <taxon>Dikarya</taxon>
        <taxon>Ascomycota</taxon>
        <taxon>Pezizomycotina</taxon>
        <taxon>Dothideomycetes</taxon>
        <taxon>Dothideomycetidae</taxon>
        <taxon>Mycosphaerellales</taxon>
        <taxon>Teratosphaeriaceae</taxon>
        <taxon>Elasticomyces</taxon>
    </lineage>
</organism>
<proteinExistence type="predicted"/>
<feature type="region of interest" description="Disordered" evidence="1">
    <location>
        <begin position="156"/>
        <end position="188"/>
    </location>
</feature>
<feature type="compositionally biased region" description="Polar residues" evidence="1">
    <location>
        <begin position="9"/>
        <end position="18"/>
    </location>
</feature>
<feature type="compositionally biased region" description="Polar residues" evidence="1">
    <location>
        <begin position="211"/>
        <end position="221"/>
    </location>
</feature>
<accession>A0AAN8A2L8</accession>
<dbReference type="EMBL" id="JAVRQU010000009">
    <property type="protein sequence ID" value="KAK5698937.1"/>
    <property type="molecule type" value="Genomic_DNA"/>
</dbReference>
<reference evidence="2" key="1">
    <citation type="submission" date="2023-08" db="EMBL/GenBank/DDBJ databases">
        <title>Black Yeasts Isolated from many extreme environments.</title>
        <authorList>
            <person name="Coleine C."/>
            <person name="Stajich J.E."/>
            <person name="Selbmann L."/>
        </authorList>
    </citation>
    <scope>NUCLEOTIDE SEQUENCE</scope>
    <source>
        <strain evidence="2">CCFEE 5810</strain>
    </source>
</reference>
<feature type="compositionally biased region" description="Polar residues" evidence="1">
    <location>
        <begin position="30"/>
        <end position="45"/>
    </location>
</feature>
<gene>
    <name evidence="2" type="ORF">LTR97_006586</name>
</gene>
<evidence type="ECO:0000313" key="3">
    <source>
        <dbReference type="Proteomes" id="UP001310594"/>
    </source>
</evidence>
<name>A0AAN8A2L8_9PEZI</name>
<protein>
    <recommendedName>
        <fullName evidence="4">C2H2-type domain-containing protein</fullName>
    </recommendedName>
</protein>